<protein>
    <submittedName>
        <fullName evidence="4">Cysteine methyltransferase</fullName>
    </submittedName>
</protein>
<comment type="caution">
    <text evidence="4">The sequence shown here is derived from an EMBL/GenBank/DDBJ whole genome shotgun (WGS) entry which is preliminary data.</text>
</comment>
<feature type="domain" description="Methylated-DNA-[protein]-cysteine S-methyltransferase DNA binding" evidence="3">
    <location>
        <begin position="7"/>
        <end position="77"/>
    </location>
</feature>
<dbReference type="InterPro" id="IPR014048">
    <property type="entry name" value="MethylDNA_cys_MeTrfase_DNA-bd"/>
</dbReference>
<feature type="region of interest" description="Disordered" evidence="2">
    <location>
        <begin position="75"/>
        <end position="102"/>
    </location>
</feature>
<dbReference type="Proteomes" id="UP000027632">
    <property type="component" value="Unassembled WGS sequence"/>
</dbReference>
<dbReference type="PANTHER" id="PTHR42942:SF1">
    <property type="entry name" value="ALKYLTRANSFERASE-LIKE PROTEIN 1"/>
    <property type="match status" value="1"/>
</dbReference>
<keyword evidence="1" id="KW-0227">DNA damage</keyword>
<evidence type="ECO:0000313" key="4">
    <source>
        <dbReference type="EMBL" id="KEG44225.1"/>
    </source>
</evidence>
<proteinExistence type="predicted"/>
<evidence type="ECO:0000256" key="2">
    <source>
        <dbReference type="SAM" id="MobiDB-lite"/>
    </source>
</evidence>
<keyword evidence="4" id="KW-0808">Transferase</keyword>
<sequence length="102" mass="10922">MSTDIVAEVRAEVAAIPAGSVASYGAIAERIGTSPRQVGRAMSLLDEGVPWWRVVHADGTPATCHQGQAPRLLADEGIPMRGTRVDMRRARHRREGPVPPSS</sequence>
<keyword evidence="5" id="KW-1185">Reference proteome</keyword>
<evidence type="ECO:0000313" key="5">
    <source>
        <dbReference type="Proteomes" id="UP000027632"/>
    </source>
</evidence>
<dbReference type="InterPro" id="IPR052520">
    <property type="entry name" value="ATL_DNA_repair"/>
</dbReference>
<dbReference type="GO" id="GO:0008168">
    <property type="term" value="F:methyltransferase activity"/>
    <property type="evidence" value="ECO:0007669"/>
    <property type="project" value="UniProtKB-KW"/>
</dbReference>
<dbReference type="PANTHER" id="PTHR42942">
    <property type="entry name" value="6-O-METHYLGUANINE DNA METHYLTRANSFERASE"/>
    <property type="match status" value="1"/>
</dbReference>
<dbReference type="InterPro" id="IPR036388">
    <property type="entry name" value="WH-like_DNA-bd_sf"/>
</dbReference>
<dbReference type="Gene3D" id="1.10.10.10">
    <property type="entry name" value="Winged helix-like DNA-binding domain superfamily/Winged helix DNA-binding domain"/>
    <property type="match status" value="1"/>
</dbReference>
<dbReference type="GeneID" id="97453754"/>
<dbReference type="GO" id="GO:0032259">
    <property type="term" value="P:methylation"/>
    <property type="evidence" value="ECO:0007669"/>
    <property type="project" value="UniProtKB-KW"/>
</dbReference>
<dbReference type="CDD" id="cd06445">
    <property type="entry name" value="ATase"/>
    <property type="match status" value="1"/>
</dbReference>
<gene>
    <name evidence="4" type="ORF">DJ64_26765</name>
</gene>
<accession>A0ABR4T9V9</accession>
<dbReference type="RefSeq" id="WP_033274256.1">
    <property type="nucleotide sequence ID" value="NZ_JBNYWZ010000015.1"/>
</dbReference>
<dbReference type="EMBL" id="JJMG01000004">
    <property type="protein sequence ID" value="KEG44225.1"/>
    <property type="molecule type" value="Genomic_DNA"/>
</dbReference>
<keyword evidence="4" id="KW-0489">Methyltransferase</keyword>
<evidence type="ECO:0000256" key="1">
    <source>
        <dbReference type="ARBA" id="ARBA00022763"/>
    </source>
</evidence>
<organism evidence="4 5">
    <name type="scientific">Streptomyces griseorubens</name>
    <dbReference type="NCBI Taxonomy" id="66897"/>
    <lineage>
        <taxon>Bacteria</taxon>
        <taxon>Bacillati</taxon>
        <taxon>Actinomycetota</taxon>
        <taxon>Actinomycetes</taxon>
        <taxon>Kitasatosporales</taxon>
        <taxon>Streptomycetaceae</taxon>
        <taxon>Streptomyces</taxon>
        <taxon>Streptomyces althioticus group</taxon>
    </lineage>
</organism>
<dbReference type="Pfam" id="PF01035">
    <property type="entry name" value="DNA_binding_1"/>
    <property type="match status" value="1"/>
</dbReference>
<evidence type="ECO:0000259" key="3">
    <source>
        <dbReference type="Pfam" id="PF01035"/>
    </source>
</evidence>
<reference evidence="4 5" key="1">
    <citation type="submission" date="2014-04" db="EMBL/GenBank/DDBJ databases">
        <title>Draft genome sequence of the novel Streptomyces griseorubens JSD-1 playing a role in carbon and nitrogen cycle.</title>
        <authorList>
            <consortium name="Shanghai Jiao Tong University"/>
            <person name="Feng H."/>
            <person name="Sun Y."/>
            <person name="Zhi Y."/>
            <person name="Mao L."/>
            <person name="Luo Y."/>
            <person name="Wei X."/>
            <person name="Zhou P."/>
        </authorList>
    </citation>
    <scope>NUCLEOTIDE SEQUENCE [LARGE SCALE GENOMIC DNA]</scope>
    <source>
        <strain evidence="4 5">JSD-1</strain>
    </source>
</reference>
<name>A0ABR4T9V9_9ACTN</name>
<dbReference type="InterPro" id="IPR036217">
    <property type="entry name" value="MethylDNA_cys_MeTrfase_DNAb"/>
</dbReference>
<dbReference type="SUPFAM" id="SSF46767">
    <property type="entry name" value="Methylated DNA-protein cysteine methyltransferase, C-terminal domain"/>
    <property type="match status" value="1"/>
</dbReference>